<dbReference type="SMART" id="SM00271">
    <property type="entry name" value="DnaJ"/>
    <property type="match status" value="1"/>
</dbReference>
<proteinExistence type="predicted"/>
<dbReference type="Proteomes" id="UP000594260">
    <property type="component" value="Unplaced"/>
</dbReference>
<feature type="region of interest" description="Disordered" evidence="7">
    <location>
        <begin position="436"/>
        <end position="464"/>
    </location>
</feature>
<dbReference type="AlphaFoldDB" id="A0A7M7MHW7"/>
<evidence type="ECO:0000256" key="1">
    <source>
        <dbReference type="ARBA" id="ARBA00004319"/>
    </source>
</evidence>
<dbReference type="PRINTS" id="PR00625">
    <property type="entry name" value="JDOMAIN"/>
</dbReference>
<keyword evidence="11" id="KW-1185">Reference proteome</keyword>
<feature type="chain" id="PRO_5029832312" description="J domain-containing protein" evidence="8">
    <location>
        <begin position="25"/>
        <end position="482"/>
    </location>
</feature>
<feature type="repeat" description="TPR" evidence="6">
    <location>
        <begin position="27"/>
        <end position="60"/>
    </location>
</feature>
<dbReference type="Pfam" id="PF13181">
    <property type="entry name" value="TPR_8"/>
    <property type="match status" value="1"/>
</dbReference>
<feature type="repeat" description="TPR" evidence="6">
    <location>
        <begin position="325"/>
        <end position="358"/>
    </location>
</feature>
<dbReference type="PROSITE" id="PS50076">
    <property type="entry name" value="DNAJ_2"/>
    <property type="match status" value="1"/>
</dbReference>
<sequence length="482" mass="54408">MGALTKLSALIIVAFTDLLSYVSCSGVEKHLQMGMQFLQRGAYQDALSHYHAAIEGDDTNYQSFYWRATVYLALGKSKLAVEDLNRVIELKDDFLKAREQRGNILLKQGHLDEAHIDYEFVLRLEPDNPEALHHYHMIEELKNDIAVAVQLHEQNNCMGVIHILQRVLEQCPWNLKLRELRASCYESIGDIQSAITDLRPAIRSVPDNTGGYLHLAQLYYKHGDPDDSLTTIRECLKLDPDHKECMALYKNVKKLAGQVKSMQELYNAGKHAECVEKGNQALFKEKALKMVGLIKTKQCQCASKGGQQSAVQICTEALALDPQNSNILCDRGEAYINQDDFKNAKQDFAAARELDQESQRAGEGLKRAQKLEKSRGKRDYYKILGVKRSASKREIAKAYRKLAAEWHPDQYQGIDKKNAEKKFIDIAAAKEVLTDPDKRAKFDRGEDPLDPESGRSEFNPFAQGGFNPFSGGGGSFHYTFPF</sequence>
<feature type="compositionally biased region" description="Basic and acidic residues" evidence="7">
    <location>
        <begin position="436"/>
        <end position="455"/>
    </location>
</feature>
<evidence type="ECO:0000256" key="4">
    <source>
        <dbReference type="ARBA" id="ARBA00022803"/>
    </source>
</evidence>
<dbReference type="InterPro" id="IPR011990">
    <property type="entry name" value="TPR-like_helical_dom_sf"/>
</dbReference>
<evidence type="ECO:0000256" key="6">
    <source>
        <dbReference type="PROSITE-ProRule" id="PRU00339"/>
    </source>
</evidence>
<dbReference type="EnsemblMetazoa" id="XM_022808822">
    <property type="protein sequence ID" value="XP_022664557"/>
    <property type="gene ID" value="LOC111251799"/>
</dbReference>
<dbReference type="InParanoid" id="A0A7M7MHW7"/>
<dbReference type="GeneID" id="111251799"/>
<dbReference type="RefSeq" id="XP_022664557.1">
    <property type="nucleotide sequence ID" value="XM_022808822.1"/>
</dbReference>
<evidence type="ECO:0000256" key="2">
    <source>
        <dbReference type="ARBA" id="ARBA00022729"/>
    </source>
</evidence>
<dbReference type="SUPFAM" id="SSF46565">
    <property type="entry name" value="Chaperone J-domain"/>
    <property type="match status" value="1"/>
</dbReference>
<evidence type="ECO:0000256" key="8">
    <source>
        <dbReference type="SAM" id="SignalP"/>
    </source>
</evidence>
<dbReference type="FunCoup" id="A0A7M7MHW7">
    <property type="interactions" value="1716"/>
</dbReference>
<dbReference type="InterPro" id="IPR019734">
    <property type="entry name" value="TPR_rpt"/>
</dbReference>
<keyword evidence="2 8" id="KW-0732">Signal</keyword>
<dbReference type="OMA" id="FSMQEAQ"/>
<dbReference type="Pfam" id="PF00226">
    <property type="entry name" value="DnaJ"/>
    <property type="match status" value="1"/>
</dbReference>
<evidence type="ECO:0000313" key="11">
    <source>
        <dbReference type="Proteomes" id="UP000594260"/>
    </source>
</evidence>
<dbReference type="PROSITE" id="PS50005">
    <property type="entry name" value="TPR"/>
    <property type="match status" value="4"/>
</dbReference>
<keyword evidence="4 6" id="KW-0802">TPR repeat</keyword>
<feature type="domain" description="J" evidence="9">
    <location>
        <begin position="379"/>
        <end position="446"/>
    </location>
</feature>
<dbReference type="OrthoDB" id="1726119at2759"/>
<dbReference type="SMART" id="SM00028">
    <property type="entry name" value="TPR"/>
    <property type="match status" value="7"/>
</dbReference>
<evidence type="ECO:0000259" key="9">
    <source>
        <dbReference type="PROSITE" id="PS50076"/>
    </source>
</evidence>
<evidence type="ECO:0000313" key="10">
    <source>
        <dbReference type="EnsemblMetazoa" id="XP_022664557"/>
    </source>
</evidence>
<feature type="repeat" description="TPR" evidence="6">
    <location>
        <begin position="209"/>
        <end position="242"/>
    </location>
</feature>
<dbReference type="PANTHER" id="PTHR44140:SF2">
    <property type="entry name" value="LD25575P"/>
    <property type="match status" value="1"/>
</dbReference>
<dbReference type="GO" id="GO:0005788">
    <property type="term" value="C:endoplasmic reticulum lumen"/>
    <property type="evidence" value="ECO:0007669"/>
    <property type="project" value="UniProtKB-SubCell"/>
</dbReference>
<organism evidence="10 11">
    <name type="scientific">Varroa destructor</name>
    <name type="common">Honeybee mite</name>
    <dbReference type="NCBI Taxonomy" id="109461"/>
    <lineage>
        <taxon>Eukaryota</taxon>
        <taxon>Metazoa</taxon>
        <taxon>Ecdysozoa</taxon>
        <taxon>Arthropoda</taxon>
        <taxon>Chelicerata</taxon>
        <taxon>Arachnida</taxon>
        <taxon>Acari</taxon>
        <taxon>Parasitiformes</taxon>
        <taxon>Mesostigmata</taxon>
        <taxon>Gamasina</taxon>
        <taxon>Dermanyssoidea</taxon>
        <taxon>Varroidae</taxon>
        <taxon>Varroa</taxon>
    </lineage>
</organism>
<protein>
    <recommendedName>
        <fullName evidence="9">J domain-containing protein</fullName>
    </recommendedName>
</protein>
<feature type="repeat" description="TPR" evidence="6">
    <location>
        <begin position="95"/>
        <end position="128"/>
    </location>
</feature>
<evidence type="ECO:0000256" key="3">
    <source>
        <dbReference type="ARBA" id="ARBA00022737"/>
    </source>
</evidence>
<dbReference type="InterPro" id="IPR001623">
    <property type="entry name" value="DnaJ_domain"/>
</dbReference>
<name>A0A7M7MHW7_VARDE</name>
<dbReference type="PANTHER" id="PTHR44140">
    <property type="entry name" value="LD25575P"/>
    <property type="match status" value="1"/>
</dbReference>
<keyword evidence="3" id="KW-0677">Repeat</keyword>
<dbReference type="GO" id="GO:0051787">
    <property type="term" value="F:misfolded protein binding"/>
    <property type="evidence" value="ECO:0007669"/>
    <property type="project" value="TreeGrafter"/>
</dbReference>
<dbReference type="CDD" id="cd06257">
    <property type="entry name" value="DnaJ"/>
    <property type="match status" value="1"/>
</dbReference>
<dbReference type="InterPro" id="IPR036869">
    <property type="entry name" value="J_dom_sf"/>
</dbReference>
<dbReference type="Pfam" id="PF13432">
    <property type="entry name" value="TPR_16"/>
    <property type="match status" value="2"/>
</dbReference>
<dbReference type="FunFam" id="1.25.40.10:FF:000224">
    <property type="entry name" value="DnaJ and TPR domain protein"/>
    <property type="match status" value="1"/>
</dbReference>
<reference evidence="10" key="1">
    <citation type="submission" date="2021-01" db="UniProtKB">
        <authorList>
            <consortium name="EnsemblMetazoa"/>
        </authorList>
    </citation>
    <scope>IDENTIFICATION</scope>
</reference>
<comment type="subcellular location">
    <subcellularLocation>
        <location evidence="1">Endoplasmic reticulum lumen</location>
    </subcellularLocation>
</comment>
<dbReference type="KEGG" id="vde:111251799"/>
<dbReference type="GO" id="GO:0051087">
    <property type="term" value="F:protein-folding chaperone binding"/>
    <property type="evidence" value="ECO:0007669"/>
    <property type="project" value="TreeGrafter"/>
</dbReference>
<keyword evidence="5" id="KW-0256">Endoplasmic reticulum</keyword>
<accession>A0A7M7MHW7</accession>
<dbReference type="GO" id="GO:0034975">
    <property type="term" value="P:protein folding in endoplasmic reticulum"/>
    <property type="evidence" value="ECO:0007669"/>
    <property type="project" value="TreeGrafter"/>
</dbReference>
<evidence type="ECO:0000256" key="5">
    <source>
        <dbReference type="ARBA" id="ARBA00022824"/>
    </source>
</evidence>
<dbReference type="CTD" id="41161"/>
<evidence type="ECO:0000256" key="7">
    <source>
        <dbReference type="SAM" id="MobiDB-lite"/>
    </source>
</evidence>
<dbReference type="Gene3D" id="1.25.40.10">
    <property type="entry name" value="Tetratricopeptide repeat domain"/>
    <property type="match status" value="1"/>
</dbReference>
<dbReference type="SUPFAM" id="SSF48452">
    <property type="entry name" value="TPR-like"/>
    <property type="match status" value="1"/>
</dbReference>
<feature type="signal peptide" evidence="8">
    <location>
        <begin position="1"/>
        <end position="24"/>
    </location>
</feature>
<dbReference type="Gene3D" id="1.10.287.110">
    <property type="entry name" value="DnaJ domain"/>
    <property type="match status" value="1"/>
</dbReference>
<dbReference type="InterPro" id="IPR051727">
    <property type="entry name" value="DnaJ_C3_Co-chaperones"/>
</dbReference>